<dbReference type="GO" id="GO:0005929">
    <property type="term" value="C:cilium"/>
    <property type="evidence" value="ECO:0007669"/>
    <property type="project" value="TreeGrafter"/>
</dbReference>
<evidence type="ECO:0000256" key="10">
    <source>
        <dbReference type="SAM" id="MobiDB-lite"/>
    </source>
</evidence>
<feature type="transmembrane region" description="Helical" evidence="11">
    <location>
        <begin position="280"/>
        <end position="302"/>
    </location>
</feature>
<dbReference type="Gene3D" id="1.20.1070.10">
    <property type="entry name" value="Rhodopsin 7-helix transmembrane proteins"/>
    <property type="match status" value="1"/>
</dbReference>
<reference evidence="15 16" key="1">
    <citation type="journal article" date="2018" name="Nat. Ecol. Evol.">
        <title>Genomic signatures of mitonuclear coevolution across populations of Tigriopus californicus.</title>
        <authorList>
            <person name="Barreto F.S."/>
            <person name="Watson E.T."/>
            <person name="Lima T.G."/>
            <person name="Willett C.S."/>
            <person name="Edmands S."/>
            <person name="Li W."/>
            <person name="Burton R.S."/>
        </authorList>
    </citation>
    <scope>NUCLEOTIDE SEQUENCE [LARGE SCALE GENOMIC DNA]</scope>
    <source>
        <strain evidence="15 16">San Diego</strain>
    </source>
</reference>
<feature type="transmembrane region" description="Helical" evidence="11">
    <location>
        <begin position="530"/>
        <end position="551"/>
    </location>
</feature>
<feature type="transmembrane region" description="Helical" evidence="11">
    <location>
        <begin position="466"/>
        <end position="483"/>
    </location>
</feature>
<evidence type="ECO:0000259" key="14">
    <source>
        <dbReference type="PROSITE" id="PS50261"/>
    </source>
</evidence>
<dbReference type="OMA" id="SKCHRER"/>
<evidence type="ECO:0000256" key="12">
    <source>
        <dbReference type="SAM" id="SignalP"/>
    </source>
</evidence>
<proteinExistence type="inferred from homology"/>
<dbReference type="GO" id="GO:0007417">
    <property type="term" value="P:central nervous system development"/>
    <property type="evidence" value="ECO:0007669"/>
    <property type="project" value="TreeGrafter"/>
</dbReference>
<evidence type="ECO:0000259" key="13">
    <source>
        <dbReference type="PROSITE" id="PS50038"/>
    </source>
</evidence>
<dbReference type="SUPFAM" id="SSF63501">
    <property type="entry name" value="Frizzled cysteine-rich domain"/>
    <property type="match status" value="1"/>
</dbReference>
<dbReference type="STRING" id="6832.A0A553NXY8"/>
<dbReference type="GO" id="GO:0004888">
    <property type="term" value="F:transmembrane signaling receptor activity"/>
    <property type="evidence" value="ECO:0007669"/>
    <property type="project" value="InterPro"/>
</dbReference>
<comment type="subcellular location">
    <subcellularLocation>
        <location evidence="1">Membrane</location>
        <topology evidence="1">Multi-pass membrane protein</topology>
    </subcellularLocation>
</comment>
<dbReference type="Proteomes" id="UP000318571">
    <property type="component" value="Chromosome 9"/>
</dbReference>
<comment type="caution">
    <text evidence="15">The sequence shown here is derived from an EMBL/GenBank/DDBJ whole genome shotgun (WGS) entry which is preliminary data.</text>
</comment>
<dbReference type="GO" id="GO:0007224">
    <property type="term" value="P:smoothened signaling pathway"/>
    <property type="evidence" value="ECO:0007669"/>
    <property type="project" value="TreeGrafter"/>
</dbReference>
<dbReference type="InterPro" id="IPR036790">
    <property type="entry name" value="Frizzled_dom_sf"/>
</dbReference>
<evidence type="ECO:0000313" key="16">
    <source>
        <dbReference type="Proteomes" id="UP000318571"/>
    </source>
</evidence>
<evidence type="ECO:0000256" key="2">
    <source>
        <dbReference type="ARBA" id="ARBA00008077"/>
    </source>
</evidence>
<gene>
    <name evidence="15" type="ORF">TCAL_05948</name>
</gene>
<evidence type="ECO:0000256" key="11">
    <source>
        <dbReference type="SAM" id="Phobius"/>
    </source>
</evidence>
<dbReference type="PRINTS" id="PR00489">
    <property type="entry name" value="FRIZZLED"/>
</dbReference>
<feature type="region of interest" description="Disordered" evidence="10">
    <location>
        <begin position="907"/>
        <end position="927"/>
    </location>
</feature>
<dbReference type="InterPro" id="IPR020067">
    <property type="entry name" value="Frizzled_dom"/>
</dbReference>
<evidence type="ECO:0000256" key="7">
    <source>
        <dbReference type="ARBA" id="ARBA00023157"/>
    </source>
</evidence>
<comment type="caution">
    <text evidence="9">Lacks conserved residue(s) required for the propagation of feature annotation.</text>
</comment>
<evidence type="ECO:0000256" key="8">
    <source>
        <dbReference type="ARBA" id="ARBA00023170"/>
    </source>
</evidence>
<keyword evidence="6 11" id="KW-0472">Membrane</keyword>
<keyword evidence="16" id="KW-1185">Reference proteome</keyword>
<dbReference type="EMBL" id="VCGU01000009">
    <property type="protein sequence ID" value="TRY70287.1"/>
    <property type="molecule type" value="Genomic_DNA"/>
</dbReference>
<evidence type="ECO:0000256" key="3">
    <source>
        <dbReference type="ARBA" id="ARBA00022473"/>
    </source>
</evidence>
<evidence type="ECO:0000256" key="4">
    <source>
        <dbReference type="ARBA" id="ARBA00022692"/>
    </source>
</evidence>
<keyword evidence="12" id="KW-0732">Signal</keyword>
<feature type="compositionally biased region" description="Basic residues" evidence="10">
    <location>
        <begin position="668"/>
        <end position="677"/>
    </location>
</feature>
<feature type="transmembrane region" description="Helical" evidence="11">
    <location>
        <begin position="247"/>
        <end position="268"/>
    </location>
</feature>
<feature type="region of interest" description="Disordered" evidence="10">
    <location>
        <begin position="661"/>
        <end position="684"/>
    </location>
</feature>
<dbReference type="AlphaFoldDB" id="A0A553NXY8"/>
<dbReference type="SMART" id="SM00063">
    <property type="entry name" value="FRI"/>
    <property type="match status" value="1"/>
</dbReference>
<dbReference type="InterPro" id="IPR017981">
    <property type="entry name" value="GPCR_2-like_7TM"/>
</dbReference>
<dbReference type="GO" id="GO:0030425">
    <property type="term" value="C:dendrite"/>
    <property type="evidence" value="ECO:0007669"/>
    <property type="project" value="TreeGrafter"/>
</dbReference>
<comment type="similarity">
    <text evidence="2">Belongs to the G-protein coupled receptor Fz/Smo family.</text>
</comment>
<keyword evidence="7" id="KW-1015">Disulfide bond</keyword>
<dbReference type="GO" id="GO:0005113">
    <property type="term" value="F:patched binding"/>
    <property type="evidence" value="ECO:0007669"/>
    <property type="project" value="TreeGrafter"/>
</dbReference>
<dbReference type="GO" id="GO:0007389">
    <property type="term" value="P:pattern specification process"/>
    <property type="evidence" value="ECO:0007669"/>
    <property type="project" value="TreeGrafter"/>
</dbReference>
<organism evidence="15 16">
    <name type="scientific">Tigriopus californicus</name>
    <name type="common">Marine copepod</name>
    <dbReference type="NCBI Taxonomy" id="6832"/>
    <lineage>
        <taxon>Eukaryota</taxon>
        <taxon>Metazoa</taxon>
        <taxon>Ecdysozoa</taxon>
        <taxon>Arthropoda</taxon>
        <taxon>Crustacea</taxon>
        <taxon>Multicrustacea</taxon>
        <taxon>Hexanauplia</taxon>
        <taxon>Copepoda</taxon>
        <taxon>Harpacticoida</taxon>
        <taxon>Harpacticidae</taxon>
        <taxon>Tigriopus</taxon>
    </lineage>
</organism>
<evidence type="ECO:0000256" key="6">
    <source>
        <dbReference type="ARBA" id="ARBA00023136"/>
    </source>
</evidence>
<feature type="chain" id="PRO_5021890033" description="G-protein coupled receptors family 2 profile 2 domain-containing protein" evidence="12">
    <location>
        <begin position="20"/>
        <end position="927"/>
    </location>
</feature>
<dbReference type="InterPro" id="IPR000539">
    <property type="entry name" value="Frizzled/Smoothened_7TM"/>
</dbReference>
<dbReference type="GO" id="GO:0071679">
    <property type="term" value="P:commissural neuron axon guidance"/>
    <property type="evidence" value="ECO:0007669"/>
    <property type="project" value="TreeGrafter"/>
</dbReference>
<dbReference type="Pfam" id="PF01534">
    <property type="entry name" value="Frizzled"/>
    <property type="match status" value="1"/>
</dbReference>
<dbReference type="PANTHER" id="PTHR11309">
    <property type="entry name" value="FRIZZLED"/>
    <property type="match status" value="1"/>
</dbReference>
<sequence>MGWSAVLLVGLQVARLAHSDMAQPVHHGVPLAMSSTTMTSDGSGLSSNFTTSLPIPIVASLPHTRTRATLEGFVGGQCSVRHNVSCLHVTNATCFGVPLPYEFISLDLARSPGIWHVTSQLRRWESLRVVPKCWSVIQPLLCAVLMPPCEGQGVQLVSHQLCKVARGPCRVVPQLFDWPDYLQCNDSSIFEAGCDYRRKIRFNHSSQCPEGLVQTEHEPAFFPGIDGCGLKCRSPLFSSSEYHTVDYIKVFIVVLCGLVVTFSASTHIKAGYKSIHRYPGVIVFFMTLCWLGIVGGFIIGLVTDESDIPCNSDGTAITGPHDHEGHQACYISFFFAYYFFVAHMVWYVILNYCWYFVATDRTGRGKDALQEKIALFHLSTWSLALIMTILVITTNTVEADILFKVCFVSRSNFYARLLAVILPMILTLIISLAMAIKTLQVLVPISTDVNQAVEKRAKIGRRVREIAIFVSLVSLCLIFNIYHEFYPYLWRNSWNSSLEGYILCKIKKLGVDLEQDFVSTKCELEDRPNIMGYKFVLISIGVGCIAVHTWLMNRRTWNIWRGKSASLVPKAKTYKFKKSNLIQKVYQDRHRLERDGRLSMSLQSFSQAIKPVEMKIEKDESSEEFNTSFAAALPRLVQRRNALTGLEDMVRDNQLRQSLRTSSSAIRIKSKGKRKGRYTSNDSSCSISIQSNRLSFANFDFSSRRQSFDSQLSIQPHELRHLQELYDKKVFKKRSKRNFFKGKRPRRLKRTLSITSRNSNMTSTDQSGVSQILPAITLDPSQLSDFPSMASSMSGLTGIEMKSLRQLHIAQTGSPKHKELKDKLALLASVSQDPIEVSTKSSKAENRPAIEPSKDNTLEASVQTSVTDLSQIGLTRKFRAPLPQMHHRGRRGGIADHGLHLLALKQTLDEGMTNKPSPLPIETSSTS</sequence>
<dbReference type="PROSITE" id="PS50261">
    <property type="entry name" value="G_PROTEIN_RECEP_F2_4"/>
    <property type="match status" value="1"/>
</dbReference>
<feature type="signal peptide" evidence="12">
    <location>
        <begin position="1"/>
        <end position="19"/>
    </location>
</feature>
<keyword evidence="8" id="KW-0675">Receptor</keyword>
<evidence type="ECO:0000256" key="9">
    <source>
        <dbReference type="PROSITE-ProRule" id="PRU00090"/>
    </source>
</evidence>
<feature type="region of interest" description="Disordered" evidence="10">
    <location>
        <begin position="835"/>
        <end position="858"/>
    </location>
</feature>
<evidence type="ECO:0008006" key="17">
    <source>
        <dbReference type="Google" id="ProtNLM"/>
    </source>
</evidence>
<feature type="domain" description="G-protein coupled receptors family 2 profile 2" evidence="14">
    <location>
        <begin position="247"/>
        <end position="511"/>
    </location>
</feature>
<evidence type="ECO:0000256" key="5">
    <source>
        <dbReference type="ARBA" id="ARBA00022989"/>
    </source>
</evidence>
<keyword evidence="5 11" id="KW-1133">Transmembrane helix</keyword>
<accession>A0A553NXY8</accession>
<feature type="transmembrane region" description="Helical" evidence="11">
    <location>
        <begin position="413"/>
        <end position="436"/>
    </location>
</feature>
<dbReference type="SMART" id="SM01330">
    <property type="entry name" value="Frizzled"/>
    <property type="match status" value="1"/>
</dbReference>
<dbReference type="InterPro" id="IPR015526">
    <property type="entry name" value="Frizzled/SFRP"/>
</dbReference>
<feature type="transmembrane region" description="Helical" evidence="11">
    <location>
        <begin position="330"/>
        <end position="352"/>
    </location>
</feature>
<dbReference type="GO" id="GO:0005886">
    <property type="term" value="C:plasma membrane"/>
    <property type="evidence" value="ECO:0007669"/>
    <property type="project" value="TreeGrafter"/>
</dbReference>
<name>A0A553NXY8_TIGCA</name>
<feature type="compositionally biased region" description="Basic and acidic residues" evidence="10">
    <location>
        <begin position="842"/>
        <end position="857"/>
    </location>
</feature>
<feature type="domain" description="FZ" evidence="13">
    <location>
        <begin position="81"/>
        <end position="211"/>
    </location>
</feature>
<feature type="transmembrane region" description="Helical" evidence="11">
    <location>
        <begin position="373"/>
        <end position="393"/>
    </location>
</feature>
<protein>
    <recommendedName>
        <fullName evidence="17">G-protein coupled receptors family 2 profile 2 domain-containing protein</fullName>
    </recommendedName>
</protein>
<evidence type="ECO:0000256" key="1">
    <source>
        <dbReference type="ARBA" id="ARBA00004141"/>
    </source>
</evidence>
<dbReference type="Gene3D" id="1.10.2000.10">
    <property type="entry name" value="Frizzled cysteine-rich domain"/>
    <property type="match status" value="1"/>
</dbReference>
<evidence type="ECO:0000313" key="15">
    <source>
        <dbReference type="EMBL" id="TRY70287.1"/>
    </source>
</evidence>
<keyword evidence="4 11" id="KW-0812">Transmembrane</keyword>
<keyword evidence="3" id="KW-0217">Developmental protein</keyword>
<dbReference type="Pfam" id="PF01392">
    <property type="entry name" value="Fz"/>
    <property type="match status" value="1"/>
</dbReference>
<dbReference type="PANTHER" id="PTHR11309:SF35">
    <property type="entry name" value="PROTEIN SMOOTHENED"/>
    <property type="match status" value="1"/>
</dbReference>
<dbReference type="PROSITE" id="PS50038">
    <property type="entry name" value="FZ"/>
    <property type="match status" value="1"/>
</dbReference>